<dbReference type="EMBL" id="JW861836">
    <property type="protein sequence ID" value="AFO94353.1"/>
    <property type="molecule type" value="mRNA"/>
</dbReference>
<accession>V9K918</accession>
<organism evidence="8">
    <name type="scientific">Callorhinchus milii</name>
    <name type="common">Ghost shark</name>
    <dbReference type="NCBI Taxonomy" id="7868"/>
    <lineage>
        <taxon>Eukaryota</taxon>
        <taxon>Metazoa</taxon>
        <taxon>Chordata</taxon>
        <taxon>Craniata</taxon>
        <taxon>Vertebrata</taxon>
        <taxon>Chondrichthyes</taxon>
        <taxon>Holocephali</taxon>
        <taxon>Chimaeriformes</taxon>
        <taxon>Callorhinchidae</taxon>
        <taxon>Callorhinchus</taxon>
    </lineage>
</organism>
<dbReference type="GO" id="GO:0008270">
    <property type="term" value="F:zinc ion binding"/>
    <property type="evidence" value="ECO:0007669"/>
    <property type="project" value="UniProtKB-KW"/>
</dbReference>
<dbReference type="GO" id="GO:0005634">
    <property type="term" value="C:nucleus"/>
    <property type="evidence" value="ECO:0007669"/>
    <property type="project" value="UniProtKB-SubCell"/>
</dbReference>
<keyword evidence="5" id="KW-0539">Nucleus</keyword>
<keyword evidence="2" id="KW-0479">Metal-binding</keyword>
<feature type="compositionally biased region" description="Low complexity" evidence="6">
    <location>
        <begin position="117"/>
        <end position="131"/>
    </location>
</feature>
<dbReference type="PROSITE" id="PS00028">
    <property type="entry name" value="ZINC_FINGER_C2H2_1"/>
    <property type="match status" value="1"/>
</dbReference>
<evidence type="ECO:0000256" key="1">
    <source>
        <dbReference type="ARBA" id="ARBA00004123"/>
    </source>
</evidence>
<dbReference type="PROSITE" id="PS50171">
    <property type="entry name" value="ZF_MATRIN"/>
    <property type="match status" value="1"/>
</dbReference>
<evidence type="ECO:0000256" key="6">
    <source>
        <dbReference type="SAM" id="MobiDB-lite"/>
    </source>
</evidence>
<dbReference type="InterPro" id="IPR036236">
    <property type="entry name" value="Znf_C2H2_sf"/>
</dbReference>
<feature type="compositionally biased region" description="Basic residues" evidence="6">
    <location>
        <begin position="731"/>
        <end position="748"/>
    </location>
</feature>
<dbReference type="Pfam" id="PF12171">
    <property type="entry name" value="zf-C2H2_jaz"/>
    <property type="match status" value="1"/>
</dbReference>
<feature type="compositionally biased region" description="Basic and acidic residues" evidence="6">
    <location>
        <begin position="704"/>
        <end position="717"/>
    </location>
</feature>
<evidence type="ECO:0000256" key="5">
    <source>
        <dbReference type="ARBA" id="ARBA00023242"/>
    </source>
</evidence>
<evidence type="ECO:0000256" key="2">
    <source>
        <dbReference type="ARBA" id="ARBA00022723"/>
    </source>
</evidence>
<feature type="compositionally biased region" description="Acidic residues" evidence="6">
    <location>
        <begin position="627"/>
        <end position="637"/>
    </location>
</feature>
<feature type="compositionally biased region" description="Basic and acidic residues" evidence="6">
    <location>
        <begin position="540"/>
        <end position="553"/>
    </location>
</feature>
<dbReference type="SMART" id="SM00355">
    <property type="entry name" value="ZnF_C2H2"/>
    <property type="match status" value="2"/>
</dbReference>
<keyword evidence="4" id="KW-0862">Zinc</keyword>
<feature type="domain" description="Matrin-type" evidence="7">
    <location>
        <begin position="480"/>
        <end position="511"/>
    </location>
</feature>
<reference evidence="8" key="1">
    <citation type="journal article" date="2014" name="Nature">
        <title>Elephant shark genome provides unique insights into gnathostome evolution.</title>
        <authorList>
            <consortium name="International Elephant Shark Genome Sequencing Consortium"/>
            <person name="Venkatesh B."/>
            <person name="Lee A.P."/>
            <person name="Ravi V."/>
            <person name="Maurya A.K."/>
            <person name="Lian M.M."/>
            <person name="Swann J.B."/>
            <person name="Ohta Y."/>
            <person name="Flajnik M.F."/>
            <person name="Sutoh Y."/>
            <person name="Kasahara M."/>
            <person name="Hoon S."/>
            <person name="Gangu V."/>
            <person name="Roy S.W."/>
            <person name="Irimia M."/>
            <person name="Korzh V."/>
            <person name="Kondrychyn I."/>
            <person name="Lim Z.W."/>
            <person name="Tay B.H."/>
            <person name="Tohari S."/>
            <person name="Kong K.W."/>
            <person name="Ho S."/>
            <person name="Lorente-Galdos B."/>
            <person name="Quilez J."/>
            <person name="Marques-Bonet T."/>
            <person name="Raney B.J."/>
            <person name="Ingham P.W."/>
            <person name="Tay A."/>
            <person name="Hillier L.W."/>
            <person name="Minx P."/>
            <person name="Boehm T."/>
            <person name="Wilson R.K."/>
            <person name="Brenner S."/>
            <person name="Warren W.C."/>
        </authorList>
    </citation>
    <scope>NUCLEOTIDE SEQUENCE</scope>
    <source>
        <tissue evidence="8">Testis</tissue>
    </source>
</reference>
<dbReference type="AlphaFoldDB" id="V9K918"/>
<feature type="compositionally biased region" description="Basic and acidic residues" evidence="6">
    <location>
        <begin position="674"/>
        <end position="696"/>
    </location>
</feature>
<feature type="compositionally biased region" description="Polar residues" evidence="6">
    <location>
        <begin position="554"/>
        <end position="563"/>
    </location>
</feature>
<evidence type="ECO:0000256" key="4">
    <source>
        <dbReference type="ARBA" id="ARBA00022833"/>
    </source>
</evidence>
<dbReference type="InterPro" id="IPR013087">
    <property type="entry name" value="Znf_C2H2_type"/>
</dbReference>
<dbReference type="GO" id="GO:0003676">
    <property type="term" value="F:nucleic acid binding"/>
    <property type="evidence" value="ECO:0007669"/>
    <property type="project" value="InterPro"/>
</dbReference>
<feature type="compositionally biased region" description="Polar residues" evidence="6">
    <location>
        <begin position="217"/>
        <end position="254"/>
    </location>
</feature>
<dbReference type="Gene3D" id="3.30.160.60">
    <property type="entry name" value="Classic Zinc Finger"/>
    <property type="match status" value="2"/>
</dbReference>
<feature type="compositionally biased region" description="Polar residues" evidence="6">
    <location>
        <begin position="575"/>
        <end position="588"/>
    </location>
</feature>
<dbReference type="InterPro" id="IPR000690">
    <property type="entry name" value="Matrin/U1-C_Znf_C2H2"/>
</dbReference>
<sequence length="748" mass="83106">QQQQQQQVLHPANQGTILNPNSMLQRALLIQQMQGSFCGYSMTTTGIQPFFSPATRASILGPAPLGIQMQPPHPIGFGNHIFQQQSRAINKEFRRMQDLRRERFHYKDQSRTKVNETAKTGTKTGTGETNTDSTAQEKTDNKPADPENASNSIPLETEGVSKAVDEPQVKRRRLGSGESDNPEHSDAADPVTSNITAPEEDVSNEPQGEETNERENCGTSENVEQNTEVLNTVSTLKVTIQQSSESRAISTSAPDSGAKGSEETVEDLKSLSDKFICYICNSNCHNQQNFQNHMNGTRHHQRLLEIQQMSIACLGPEEGKAQNKGVDKDSDNKQQRWCSTCQAHFRGNVIEHRRTRRHKLAKYSLRPFCTVCSRYFKTPRKFVEHMKSSEHKQKVVEVKLQRSAQEQAGPDDPEDMITVDAVGCFDEDDEDGMSEAECESLSDCLSERESQQASLSDFEKEPHDSEAVYGQEFVVPVTGFLCKLCHKFYHSESTARFTHCKSLMHFQNLQNYKEQRSQESLLTSGQEPTASGMSGQVSADDLKPTGGKQKEADQTSQSPNMSKLETKGMNPKPEVTQSAQTVSPNVSAGSKEDVTTSHSEDAKPANSSHEDIDEDIDLGGLDGSSELADEEMDDSLLYDETAVTPVELKNTRPLAEPNTRELNAAPGSPVTGEANKHEELEPSSKKIEKCSEKEDGQVGQLSRGVEKQYEEPEVKSEENDDDLDSSPPKTRYGRAVKGRRCSLRRKNK</sequence>
<feature type="compositionally biased region" description="Polar residues" evidence="6">
    <location>
        <begin position="517"/>
        <end position="537"/>
    </location>
</feature>
<feature type="non-terminal residue" evidence="8">
    <location>
        <position position="1"/>
    </location>
</feature>
<dbReference type="PANTHER" id="PTHR15491:SF9">
    <property type="entry name" value="CIP1-INTERACTING ZINC FINGER PROTEIN"/>
    <property type="match status" value="1"/>
</dbReference>
<proteinExistence type="evidence at transcript level"/>
<dbReference type="SUPFAM" id="SSF57667">
    <property type="entry name" value="beta-beta-alpha zinc fingers"/>
    <property type="match status" value="2"/>
</dbReference>
<feature type="region of interest" description="Disordered" evidence="6">
    <location>
        <begin position="517"/>
        <end position="748"/>
    </location>
</feature>
<feature type="compositionally biased region" description="Basic and acidic residues" evidence="6">
    <location>
        <begin position="590"/>
        <end position="603"/>
    </location>
</feature>
<feature type="region of interest" description="Disordered" evidence="6">
    <location>
        <begin position="101"/>
        <end position="263"/>
    </location>
</feature>
<name>V9K918_CALMI</name>
<feature type="compositionally biased region" description="Basic and acidic residues" evidence="6">
    <location>
        <begin position="101"/>
        <end position="116"/>
    </location>
</feature>
<dbReference type="SMART" id="SM00451">
    <property type="entry name" value="ZnF_U1"/>
    <property type="match status" value="3"/>
</dbReference>
<dbReference type="InterPro" id="IPR022755">
    <property type="entry name" value="Znf_C2H2_jaz"/>
</dbReference>
<feature type="compositionally biased region" description="Acidic residues" evidence="6">
    <location>
        <begin position="198"/>
        <end position="210"/>
    </location>
</feature>
<evidence type="ECO:0000256" key="3">
    <source>
        <dbReference type="ARBA" id="ARBA00022771"/>
    </source>
</evidence>
<dbReference type="InterPro" id="IPR026811">
    <property type="entry name" value="CIZ1"/>
</dbReference>
<comment type="subcellular location">
    <subcellularLocation>
        <location evidence="1">Nucleus</location>
    </subcellularLocation>
</comment>
<protein>
    <submittedName>
        <fullName evidence="8">CDKN1A interacting zinc finger protein 1</fullName>
    </submittedName>
</protein>
<dbReference type="InterPro" id="IPR056345">
    <property type="entry name" value="Znf-C2H2_CIZ1"/>
</dbReference>
<dbReference type="InterPro" id="IPR003604">
    <property type="entry name" value="Matrin/U1-like-C_Znf_C2H2"/>
</dbReference>
<dbReference type="PANTHER" id="PTHR15491">
    <property type="match status" value="1"/>
</dbReference>
<feature type="compositionally biased region" description="Basic and acidic residues" evidence="6">
    <location>
        <begin position="135"/>
        <end position="145"/>
    </location>
</feature>
<evidence type="ECO:0000259" key="7">
    <source>
        <dbReference type="PROSITE" id="PS50171"/>
    </source>
</evidence>
<dbReference type="Pfam" id="PF23330">
    <property type="entry name" value="zf-C2H2_14"/>
    <property type="match status" value="1"/>
</dbReference>
<keyword evidence="3" id="KW-0863">Zinc-finger</keyword>
<evidence type="ECO:0000313" key="8">
    <source>
        <dbReference type="EMBL" id="AFO94353.1"/>
    </source>
</evidence>